<keyword evidence="10" id="KW-1185">Reference proteome</keyword>
<dbReference type="PIRSF" id="PIRSF001123">
    <property type="entry name" value="PepA_GA"/>
    <property type="match status" value="1"/>
</dbReference>
<gene>
    <name evidence="9" type="primary">cel</name>
    <name evidence="9" type="ordered locus">CHU_1401</name>
</gene>
<dbReference type="EMBL" id="CP000383">
    <property type="protein sequence ID" value="ABG58672.1"/>
    <property type="molecule type" value="Genomic_DNA"/>
</dbReference>
<dbReference type="PANTHER" id="PTHR32481:SF0">
    <property type="entry name" value="AMINOPEPTIDASE YPDE-RELATED"/>
    <property type="match status" value="1"/>
</dbReference>
<dbReference type="EC" id="3.2.1.4" evidence="9"/>
<keyword evidence="5 9" id="KW-0378">Hydrolase</keyword>
<dbReference type="Proteomes" id="UP000001822">
    <property type="component" value="Chromosome"/>
</dbReference>
<feature type="binding site" evidence="8">
    <location>
        <position position="207"/>
    </location>
    <ligand>
        <name>Zn(2+)</name>
        <dbReference type="ChEBI" id="CHEBI:29105"/>
        <label>2</label>
    </ligand>
</feature>
<evidence type="ECO:0000313" key="10">
    <source>
        <dbReference type="Proteomes" id="UP000001822"/>
    </source>
</evidence>
<dbReference type="InterPro" id="IPR051464">
    <property type="entry name" value="Peptidase_M42_aminopept"/>
</dbReference>
<accession>A0A6N4SQL3</accession>
<dbReference type="InterPro" id="IPR008007">
    <property type="entry name" value="Peptidase_M42"/>
</dbReference>
<evidence type="ECO:0000256" key="3">
    <source>
        <dbReference type="ARBA" id="ARBA00022670"/>
    </source>
</evidence>
<evidence type="ECO:0000256" key="7">
    <source>
        <dbReference type="PIRSR" id="PIRSR001123-1"/>
    </source>
</evidence>
<evidence type="ECO:0000256" key="8">
    <source>
        <dbReference type="PIRSR" id="PIRSR001123-2"/>
    </source>
</evidence>
<protein>
    <submittedName>
        <fullName evidence="9">Aminopeptidase, Metallo peptidase, MEROPS family M42</fullName>
        <ecNumber evidence="9">3.2.1.4</ecNumber>
    </submittedName>
</protein>
<comment type="cofactor">
    <cofactor evidence="8">
        <name>a divalent metal cation</name>
        <dbReference type="ChEBI" id="CHEBI:60240"/>
    </cofactor>
    <text evidence="8">Binds 2 divalent metal cations per subunit.</text>
</comment>
<keyword evidence="3" id="KW-0645">Protease</keyword>
<keyword evidence="2 9" id="KW-0031">Aminopeptidase</keyword>
<feature type="binding site" evidence="8">
    <location>
        <position position="318"/>
    </location>
    <ligand>
        <name>Zn(2+)</name>
        <dbReference type="ChEBI" id="CHEBI:29105"/>
        <label>2</label>
    </ligand>
</feature>
<evidence type="ECO:0000256" key="4">
    <source>
        <dbReference type="ARBA" id="ARBA00022723"/>
    </source>
</evidence>
<dbReference type="SUPFAM" id="SSF53187">
    <property type="entry name" value="Zn-dependent exopeptidases"/>
    <property type="match status" value="1"/>
</dbReference>
<dbReference type="GO" id="GO:0004177">
    <property type="term" value="F:aminopeptidase activity"/>
    <property type="evidence" value="ECO:0007669"/>
    <property type="project" value="UniProtKB-UniRule"/>
</dbReference>
<dbReference type="Gene3D" id="3.40.630.10">
    <property type="entry name" value="Zn peptidases"/>
    <property type="match status" value="1"/>
</dbReference>
<dbReference type="GO" id="GO:0006508">
    <property type="term" value="P:proteolysis"/>
    <property type="evidence" value="ECO:0007669"/>
    <property type="project" value="UniProtKB-KW"/>
</dbReference>
<dbReference type="SUPFAM" id="SSF101821">
    <property type="entry name" value="Aminopeptidase/glucanase lid domain"/>
    <property type="match status" value="1"/>
</dbReference>
<name>A0A6N4SQL3_CYTH3</name>
<dbReference type="Pfam" id="PF05343">
    <property type="entry name" value="Peptidase_M42"/>
    <property type="match status" value="1"/>
</dbReference>
<dbReference type="Gene3D" id="2.40.30.40">
    <property type="entry name" value="Peptidase M42, domain 2"/>
    <property type="match status" value="1"/>
</dbReference>
<feature type="binding site" evidence="8">
    <location>
        <position position="174"/>
    </location>
    <ligand>
        <name>Zn(2+)</name>
        <dbReference type="ChEBI" id="CHEBI:29105"/>
        <label>1</label>
    </ligand>
</feature>
<feature type="binding site" evidence="8">
    <location>
        <position position="174"/>
    </location>
    <ligand>
        <name>Zn(2+)</name>
        <dbReference type="ChEBI" id="CHEBI:29105"/>
        <label>2</label>
    </ligand>
</feature>
<dbReference type="PANTHER" id="PTHR32481">
    <property type="entry name" value="AMINOPEPTIDASE"/>
    <property type="match status" value="1"/>
</dbReference>
<feature type="active site" description="Proton acceptor" evidence="7">
    <location>
        <position position="206"/>
    </location>
</feature>
<feature type="binding site" evidence="8">
    <location>
        <position position="65"/>
    </location>
    <ligand>
        <name>Zn(2+)</name>
        <dbReference type="ChEBI" id="CHEBI:29105"/>
        <label>1</label>
    </ligand>
</feature>
<comment type="similarity">
    <text evidence="1 6">Belongs to the peptidase M42 family.</text>
</comment>
<evidence type="ECO:0000313" key="9">
    <source>
        <dbReference type="EMBL" id="ABG58672.1"/>
    </source>
</evidence>
<evidence type="ECO:0000256" key="6">
    <source>
        <dbReference type="PIRNR" id="PIRNR001123"/>
    </source>
</evidence>
<evidence type="ECO:0000256" key="1">
    <source>
        <dbReference type="ARBA" id="ARBA00006272"/>
    </source>
</evidence>
<dbReference type="InterPro" id="IPR023367">
    <property type="entry name" value="Peptidase_M42_dom2"/>
</dbReference>
<keyword evidence="9" id="KW-0326">Glycosidase</keyword>
<dbReference type="GO" id="GO:0008810">
    <property type="term" value="F:cellulase activity"/>
    <property type="evidence" value="ECO:0007669"/>
    <property type="project" value="UniProtKB-EC"/>
</dbReference>
<dbReference type="AlphaFoldDB" id="A0A6N4SQL3"/>
<dbReference type="GO" id="GO:0046872">
    <property type="term" value="F:metal ion binding"/>
    <property type="evidence" value="ECO:0007669"/>
    <property type="project" value="UniProtKB-UniRule"/>
</dbReference>
<dbReference type="KEGG" id="chu:CHU_1401"/>
<reference evidence="9 10" key="1">
    <citation type="journal article" date="2007" name="Appl. Environ. Microbiol.">
        <title>Genome sequence of the cellulolytic gliding bacterium Cytophaga hutchinsonii.</title>
        <authorList>
            <person name="Xie G."/>
            <person name="Bruce D.C."/>
            <person name="Challacombe J.F."/>
            <person name="Chertkov O."/>
            <person name="Detter J.C."/>
            <person name="Gilna P."/>
            <person name="Han C.S."/>
            <person name="Lucas S."/>
            <person name="Misra M."/>
            <person name="Myers G.L."/>
            <person name="Richardson P."/>
            <person name="Tapia R."/>
            <person name="Thayer N."/>
            <person name="Thompson L.S."/>
            <person name="Brettin T.S."/>
            <person name="Henrissat B."/>
            <person name="Wilson D.B."/>
            <person name="McBride M.J."/>
        </authorList>
    </citation>
    <scope>NUCLEOTIDE SEQUENCE [LARGE SCALE GENOMIC DNA]</scope>
    <source>
        <strain evidence="10">ATCC 33406 / DSM 1761 / CIP 103989 / NBRC 15051 / NCIMB 9469 / D465</strain>
    </source>
</reference>
<dbReference type="OrthoDB" id="9772053at2"/>
<proteinExistence type="inferred from homology"/>
<evidence type="ECO:0000256" key="5">
    <source>
        <dbReference type="ARBA" id="ARBA00022801"/>
    </source>
</evidence>
<dbReference type="CDD" id="cd05656">
    <property type="entry name" value="M42_Frv"/>
    <property type="match status" value="1"/>
</dbReference>
<dbReference type="RefSeq" id="WP_011584787.1">
    <property type="nucleotide sequence ID" value="NC_008255.1"/>
</dbReference>
<evidence type="ECO:0000256" key="2">
    <source>
        <dbReference type="ARBA" id="ARBA00022438"/>
    </source>
</evidence>
<feature type="binding site" evidence="8">
    <location>
        <position position="229"/>
    </location>
    <ligand>
        <name>Zn(2+)</name>
        <dbReference type="ChEBI" id="CHEBI:29105"/>
        <label>1</label>
    </ligand>
</feature>
<sequence>MDIQLLKNICETPGVPGYEQAVRSLVLKEVSHLADHVWVDNIGNVFALKKGVRNPENKKVLVAAHMDEIGFIVSHIDEQGFVRFQTLGGFDPKTLTAQRVIVHGKQDLVGVMGAKPIHVMSPEEKNKPAKIEDFFIDLGMKKEEVEQYISIGDTVTRERSLIEMGDCINCKSLDNRISVFILIETLRRLQHQDVPYDFYAVFTVQEEVGLRGAGVAAHSVNPDFAIALDTTIAYDVPGARPHEKCTELGKGTAIKILDSSTICDYRMVAYLKQQAQYKNIMWQPEILVAGGTDTAPLQRNGKNGSIAGAISIPTRHIHQVIEMVHKNDVELSIQLLQAAVENLDQYNWSH</sequence>
<keyword evidence="4 8" id="KW-0479">Metal-binding</keyword>
<organism evidence="9 10">
    <name type="scientific">Cytophaga hutchinsonii (strain ATCC 33406 / DSM 1761 / CIP 103989 / NBRC 15051 / NCIMB 9469 / D465)</name>
    <dbReference type="NCBI Taxonomy" id="269798"/>
    <lineage>
        <taxon>Bacteria</taxon>
        <taxon>Pseudomonadati</taxon>
        <taxon>Bacteroidota</taxon>
        <taxon>Cytophagia</taxon>
        <taxon>Cytophagales</taxon>
        <taxon>Cytophagaceae</taxon>
        <taxon>Cytophaga</taxon>
    </lineage>
</organism>